<organism evidence="3 4">
    <name type="scientific">Crenobacter intestini</name>
    <dbReference type="NCBI Taxonomy" id="2563443"/>
    <lineage>
        <taxon>Bacteria</taxon>
        <taxon>Pseudomonadati</taxon>
        <taxon>Pseudomonadota</taxon>
        <taxon>Betaproteobacteria</taxon>
        <taxon>Neisseriales</taxon>
        <taxon>Neisseriaceae</taxon>
        <taxon>Crenobacter</taxon>
    </lineage>
</organism>
<evidence type="ECO:0000256" key="1">
    <source>
        <dbReference type="ARBA" id="ARBA00005947"/>
    </source>
</evidence>
<feature type="domain" description="Histone deacetylase" evidence="2">
    <location>
        <begin position="32"/>
        <end position="318"/>
    </location>
</feature>
<sequence>MFSWLKNRWHRTGLTAYITHKDCLGHNMGVGHPECPERLIAIRDQLMASQLFDSLQEVEAPQVTMQQLTRVHPPRYVEYLEACAPHVGTFRIDPDTAMSPGTLAAAQRAAGAVVKAVELVCEDKAPNAFCAIRPPGHHAESAKSMGFCFFNNIAVGVAHALSVYKYERVAVIDFDVHHGNGTEEIFKDDPRVMMVSTFQHPFFPYSGDTPAGSNPNLHNVPLKAGSGSRDFREVVETVWLPLLHDFQPQMLFISAGFDAHREDDMGSMGLTEADFEWVTRHLVQVADLYCQGRLVSVLEGGYDLSALGRSAAAHIRVLSDL</sequence>
<accession>A0A4V4N7W4</accession>
<reference evidence="3 4" key="1">
    <citation type="submission" date="2019-04" db="EMBL/GenBank/DDBJ databases">
        <title>Crenobacter sp. nov.</title>
        <authorList>
            <person name="Shi S."/>
        </authorList>
    </citation>
    <scope>NUCLEOTIDE SEQUENCE [LARGE SCALE GENOMIC DNA]</scope>
    <source>
        <strain evidence="3 4">GY 70310</strain>
    </source>
</reference>
<comment type="similarity">
    <text evidence="1">Belongs to the histone deacetylase family.</text>
</comment>
<keyword evidence="4" id="KW-1185">Reference proteome</keyword>
<gene>
    <name evidence="3" type="ORF">E5K04_09965</name>
</gene>
<dbReference type="Gene3D" id="3.40.800.20">
    <property type="entry name" value="Histone deacetylase domain"/>
    <property type="match status" value="1"/>
</dbReference>
<dbReference type="EMBL" id="STGJ01000010">
    <property type="protein sequence ID" value="TIC82073.1"/>
    <property type="molecule type" value="Genomic_DNA"/>
</dbReference>
<proteinExistence type="inferred from homology"/>
<dbReference type="RefSeq" id="WP_136553570.1">
    <property type="nucleotide sequence ID" value="NZ_STGJ01000010.1"/>
</dbReference>
<dbReference type="CDD" id="cd11599">
    <property type="entry name" value="HDAC_classII_2"/>
    <property type="match status" value="1"/>
</dbReference>
<dbReference type="PANTHER" id="PTHR10625">
    <property type="entry name" value="HISTONE DEACETYLASE HDAC1-RELATED"/>
    <property type="match status" value="1"/>
</dbReference>
<name>A0A4V4N7W4_9NEIS</name>
<dbReference type="InterPro" id="IPR023801">
    <property type="entry name" value="His_deacetylse_dom"/>
</dbReference>
<dbReference type="OrthoDB" id="9808367at2"/>
<dbReference type="Pfam" id="PF00850">
    <property type="entry name" value="Hist_deacetyl"/>
    <property type="match status" value="1"/>
</dbReference>
<dbReference type="GO" id="GO:0040029">
    <property type="term" value="P:epigenetic regulation of gene expression"/>
    <property type="evidence" value="ECO:0007669"/>
    <property type="project" value="TreeGrafter"/>
</dbReference>
<dbReference type="PANTHER" id="PTHR10625:SF10">
    <property type="entry name" value="HISTONE DEACETYLASE HDAC1"/>
    <property type="match status" value="1"/>
</dbReference>
<dbReference type="InterPro" id="IPR037138">
    <property type="entry name" value="His_deacetylse_dom_sf"/>
</dbReference>
<dbReference type="AlphaFoldDB" id="A0A4V4N7W4"/>
<dbReference type="InterPro" id="IPR000286">
    <property type="entry name" value="HDACs"/>
</dbReference>
<dbReference type="InterPro" id="IPR023696">
    <property type="entry name" value="Ureohydrolase_dom_sf"/>
</dbReference>
<comment type="caution">
    <text evidence="3">The sequence shown here is derived from an EMBL/GenBank/DDBJ whole genome shotgun (WGS) entry which is preliminary data.</text>
</comment>
<dbReference type="GO" id="GO:0004407">
    <property type="term" value="F:histone deacetylase activity"/>
    <property type="evidence" value="ECO:0007669"/>
    <property type="project" value="TreeGrafter"/>
</dbReference>
<dbReference type="SUPFAM" id="SSF52768">
    <property type="entry name" value="Arginase/deacetylase"/>
    <property type="match status" value="1"/>
</dbReference>
<evidence type="ECO:0000313" key="3">
    <source>
        <dbReference type="EMBL" id="TIC82073.1"/>
    </source>
</evidence>
<dbReference type="Proteomes" id="UP000308891">
    <property type="component" value="Unassembled WGS sequence"/>
</dbReference>
<evidence type="ECO:0000259" key="2">
    <source>
        <dbReference type="Pfam" id="PF00850"/>
    </source>
</evidence>
<evidence type="ECO:0000313" key="4">
    <source>
        <dbReference type="Proteomes" id="UP000308891"/>
    </source>
</evidence>
<protein>
    <submittedName>
        <fullName evidence="3">Histone deacetylase family protein</fullName>
    </submittedName>
</protein>
<dbReference type="PRINTS" id="PR01270">
    <property type="entry name" value="HDASUPER"/>
</dbReference>